<feature type="compositionally biased region" description="Acidic residues" evidence="1">
    <location>
        <begin position="70"/>
        <end position="79"/>
    </location>
</feature>
<feature type="region of interest" description="Disordered" evidence="1">
    <location>
        <begin position="36"/>
        <end position="158"/>
    </location>
</feature>
<organism evidence="2 3">
    <name type="scientific">Phaeosphaeria nodorum (strain SN15 / ATCC MYA-4574 / FGSC 10173)</name>
    <name type="common">Glume blotch fungus</name>
    <name type="synonym">Parastagonospora nodorum</name>
    <dbReference type="NCBI Taxonomy" id="321614"/>
    <lineage>
        <taxon>Eukaryota</taxon>
        <taxon>Fungi</taxon>
        <taxon>Dikarya</taxon>
        <taxon>Ascomycota</taxon>
        <taxon>Pezizomycotina</taxon>
        <taxon>Dothideomycetes</taxon>
        <taxon>Pleosporomycetidae</taxon>
        <taxon>Pleosporales</taxon>
        <taxon>Pleosporineae</taxon>
        <taxon>Phaeosphaeriaceae</taxon>
        <taxon>Parastagonospora</taxon>
    </lineage>
</organism>
<feature type="region of interest" description="Disordered" evidence="1">
    <location>
        <begin position="616"/>
        <end position="670"/>
    </location>
</feature>
<sequence length="940" mass="102198">MVPSPRKRVTRASFNQTWDDTDAALLDPSSLPVARIPRGWERKQETKKTEEGRAKKIWRRVNLRSRAPETTEDEDDEEEHDARSRATKRRQHMSPEAMEKTTAKLNGKTRAFKGTRWDRRKSVLPRKKATRAYDSTADDQDEAAESDDAQDATAGDRSYETFADTESVLELSMENVQNQLPAQKDRRSTFTFTMDAEASEGLAHDRSLVGMQDDTINDAESAPAEDATLMNFFRSPMKQTSASPLHLEQIAYPQLPLSDNDRGEHETNSMAMDDGELVAELGIDKHAEEPVGSNSNEEEEIVTAQEAVRNEADQEEEDIADADTLDHVDSVSEPFSPAVSAIRVQQASDDIAYPALPLGSSPRADVEPAAEEVQEVILAPEAPSDGEESVDINMEDGLALDDGLDTTAADEEFTEASLQLNIQQDYEQVAHGEQPMLAEAMSDVSASGEPEDGVLQDTPEEVTNLAELSEEDGSSAPYDDEPTQTPGSSQIADITDGLTLSFTPARAPSVEPTPRKLHSPPPPPAQSSLDDATMTIALDDDTALLKDFLNRAAASKAEKAAVMTHRRESLQNRRDSDVIRHALSSPRKALEEKDPNSPSKYDNELTLDLSQTLTLSMDNNNLASPTPNATEGEDLTDEKSLRGSRRSSRAKKSRLPAPASAAQTQPQTSKIAIRRADGTEHVVLKKSDAQELSLLTRANTRKNKQGAFGVTVRLMKLAADAANLPPLDDSTREIVIGKNIRWDEQLAYYQENPETVAEAESLATPDELGMSDAVSTPSAKPKSKVSKNSTPKVRRVRGLGTANGTPAKALLAPTPFDDEEKDATPAPAASTAQQLPRPKASKIRKMTVASASQPESKLPSLDIAPVGVEPTKERKSRLAAPKKVMLPQSVATLPAEGKENTQRSGLGGVTPKKGIPTPKVIVPPTVGMESGLPRRRGRKI</sequence>
<feature type="compositionally biased region" description="Low complexity" evidence="1">
    <location>
        <begin position="909"/>
        <end position="927"/>
    </location>
</feature>
<feature type="compositionally biased region" description="Basic and acidic residues" evidence="1">
    <location>
        <begin position="38"/>
        <end position="54"/>
    </location>
</feature>
<feature type="compositionally biased region" description="Low complexity" evidence="1">
    <location>
        <begin position="656"/>
        <end position="669"/>
    </location>
</feature>
<feature type="compositionally biased region" description="Basic residues" evidence="1">
    <location>
        <begin position="642"/>
        <end position="654"/>
    </location>
</feature>
<dbReference type="VEuPathDB" id="FungiDB:JI435_063760"/>
<feature type="region of interest" description="Disordered" evidence="1">
    <location>
        <begin position="555"/>
        <end position="603"/>
    </location>
</feature>
<feature type="compositionally biased region" description="Acidic residues" evidence="1">
    <location>
        <begin position="136"/>
        <end position="150"/>
    </location>
</feature>
<dbReference type="Proteomes" id="UP000663193">
    <property type="component" value="Chromosome 9"/>
</dbReference>
<protein>
    <submittedName>
        <fullName evidence="2">Uncharacterized protein</fullName>
    </submittedName>
</protein>
<gene>
    <name evidence="2" type="ORF">JI435_063760</name>
</gene>
<reference evidence="3" key="1">
    <citation type="journal article" date="2021" name="BMC Genomics">
        <title>Chromosome-level genome assembly and manually-curated proteome of model necrotroph Parastagonospora nodorum Sn15 reveals a genome-wide trove of candidate effector homologs, and redundancy of virulence-related functions within an accessory chromosome.</title>
        <authorList>
            <person name="Bertazzoni S."/>
            <person name="Jones D.A.B."/>
            <person name="Phan H.T."/>
            <person name="Tan K.-C."/>
            <person name="Hane J.K."/>
        </authorList>
    </citation>
    <scope>NUCLEOTIDE SEQUENCE [LARGE SCALE GENOMIC DNA]</scope>
    <source>
        <strain evidence="3">SN15 / ATCC MYA-4574 / FGSC 10173)</strain>
    </source>
</reference>
<keyword evidence="3" id="KW-1185">Reference proteome</keyword>
<evidence type="ECO:0000256" key="1">
    <source>
        <dbReference type="SAM" id="MobiDB-lite"/>
    </source>
</evidence>
<feature type="compositionally biased region" description="Polar residues" evidence="1">
    <location>
        <begin position="483"/>
        <end position="502"/>
    </location>
</feature>
<evidence type="ECO:0000313" key="2">
    <source>
        <dbReference type="EMBL" id="QRC99028.1"/>
    </source>
</evidence>
<feature type="region of interest" description="Disordered" evidence="1">
    <location>
        <begin position="765"/>
        <end position="940"/>
    </location>
</feature>
<dbReference type="EMBL" id="CP069031">
    <property type="protein sequence ID" value="QRC99028.1"/>
    <property type="molecule type" value="Genomic_DNA"/>
</dbReference>
<evidence type="ECO:0000313" key="3">
    <source>
        <dbReference type="Proteomes" id="UP000663193"/>
    </source>
</evidence>
<dbReference type="AlphaFoldDB" id="A0A7U2I252"/>
<feature type="compositionally biased region" description="Acidic residues" evidence="1">
    <location>
        <begin position="468"/>
        <end position="482"/>
    </location>
</feature>
<feature type="compositionally biased region" description="Polar residues" evidence="1">
    <location>
        <begin position="617"/>
        <end position="629"/>
    </location>
</feature>
<accession>A0A7U2I252</accession>
<feature type="compositionally biased region" description="Acidic residues" evidence="1">
    <location>
        <begin position="313"/>
        <end position="323"/>
    </location>
</feature>
<feature type="compositionally biased region" description="Low complexity" evidence="1">
    <location>
        <begin position="824"/>
        <end position="834"/>
    </location>
</feature>
<feature type="region of interest" description="Disordered" evidence="1">
    <location>
        <begin position="431"/>
        <end position="534"/>
    </location>
</feature>
<feature type="region of interest" description="Disordered" evidence="1">
    <location>
        <begin position="286"/>
        <end position="323"/>
    </location>
</feature>
<feature type="compositionally biased region" description="Basic and acidic residues" evidence="1">
    <location>
        <begin position="565"/>
        <end position="580"/>
    </location>
</feature>
<proteinExistence type="predicted"/>
<feature type="compositionally biased region" description="Acidic residues" evidence="1">
    <location>
        <begin position="449"/>
        <end position="460"/>
    </location>
</feature>
<dbReference type="OrthoDB" id="4207369at2759"/>
<name>A0A7U2I252_PHANO</name>